<keyword evidence="5 7" id="KW-0482">Metalloprotease</keyword>
<evidence type="ECO:0000259" key="6">
    <source>
        <dbReference type="SMART" id="SM00235"/>
    </source>
</evidence>
<dbReference type="PANTHER" id="PTHR10201:SF323">
    <property type="entry name" value="MATRIX METALLOPROTEINASE-21"/>
    <property type="match status" value="1"/>
</dbReference>
<organism evidence="7 8">
    <name type="scientific">Levilactobacillus brevis</name>
    <name type="common">Lactobacillus brevis</name>
    <dbReference type="NCBI Taxonomy" id="1580"/>
    <lineage>
        <taxon>Bacteria</taxon>
        <taxon>Bacillati</taxon>
        <taxon>Bacillota</taxon>
        <taxon>Bacilli</taxon>
        <taxon>Lactobacillales</taxon>
        <taxon>Lactobacillaceae</taxon>
        <taxon>Levilactobacillus</taxon>
    </lineage>
</organism>
<dbReference type="PANTHER" id="PTHR10201">
    <property type="entry name" value="MATRIX METALLOPROTEINASE"/>
    <property type="match status" value="1"/>
</dbReference>
<dbReference type="RefSeq" id="WP_011666964.1">
    <property type="nucleotide sequence ID" value="NZ_BBOW01000052.1"/>
</dbReference>
<accession>A0AB38X393</accession>
<dbReference type="SUPFAM" id="SSF55486">
    <property type="entry name" value="Metalloproteases ('zincins'), catalytic domain"/>
    <property type="match status" value="1"/>
</dbReference>
<evidence type="ECO:0000256" key="5">
    <source>
        <dbReference type="ARBA" id="ARBA00023049"/>
    </source>
</evidence>
<dbReference type="InterPro" id="IPR006026">
    <property type="entry name" value="Peptidase_Metallo"/>
</dbReference>
<dbReference type="Gene3D" id="3.40.390.10">
    <property type="entry name" value="Collagenase (Catalytic Domain)"/>
    <property type="match status" value="1"/>
</dbReference>
<gene>
    <name evidence="7" type="ORF">ORR04_07885</name>
</gene>
<dbReference type="GO" id="GO:0031012">
    <property type="term" value="C:extracellular matrix"/>
    <property type="evidence" value="ECO:0007669"/>
    <property type="project" value="InterPro"/>
</dbReference>
<keyword evidence="4" id="KW-0862">Zinc</keyword>
<keyword evidence="1" id="KW-0645">Protease</keyword>
<evidence type="ECO:0000313" key="8">
    <source>
        <dbReference type="Proteomes" id="UP001164768"/>
    </source>
</evidence>
<proteinExistence type="predicted"/>
<evidence type="ECO:0000256" key="2">
    <source>
        <dbReference type="ARBA" id="ARBA00022723"/>
    </source>
</evidence>
<protein>
    <submittedName>
        <fullName evidence="7">Matrixin family metalloprotease</fullName>
        <ecNumber evidence="7">3.4.24.-</ecNumber>
    </submittedName>
</protein>
<name>A0AB38X393_LEVBR</name>
<keyword evidence="3 7" id="KW-0378">Hydrolase</keyword>
<dbReference type="CDD" id="cd04268">
    <property type="entry name" value="ZnMc_MMP_like"/>
    <property type="match status" value="1"/>
</dbReference>
<dbReference type="Proteomes" id="UP001164768">
    <property type="component" value="Chromosome"/>
</dbReference>
<dbReference type="SMART" id="SM00235">
    <property type="entry name" value="ZnMc"/>
    <property type="match status" value="1"/>
</dbReference>
<evidence type="ECO:0000256" key="4">
    <source>
        <dbReference type="ARBA" id="ARBA00022833"/>
    </source>
</evidence>
<keyword evidence="2" id="KW-0479">Metal-binding</keyword>
<dbReference type="AlphaFoldDB" id="A0AB38X393"/>
<feature type="domain" description="Peptidase metallopeptidase" evidence="6">
    <location>
        <begin position="76"/>
        <end position="223"/>
    </location>
</feature>
<dbReference type="GO" id="GO:0008270">
    <property type="term" value="F:zinc ion binding"/>
    <property type="evidence" value="ECO:0007669"/>
    <property type="project" value="InterPro"/>
</dbReference>
<evidence type="ECO:0000313" key="7">
    <source>
        <dbReference type="EMBL" id="WAD00856.1"/>
    </source>
</evidence>
<dbReference type="GO" id="GO:0030198">
    <property type="term" value="P:extracellular matrix organization"/>
    <property type="evidence" value="ECO:0007669"/>
    <property type="project" value="TreeGrafter"/>
</dbReference>
<dbReference type="EC" id="3.4.24.-" evidence="7"/>
<reference evidence="7" key="1">
    <citation type="submission" date="2022-11" db="EMBL/GenBank/DDBJ databases">
        <title>Whole genome sequence of Levilactobacillus brevis SMB091.</title>
        <authorList>
            <person name="Kim J.-M."/>
            <person name="Kim O.-C."/>
            <person name="Choi Y.H."/>
            <person name="Han N.S."/>
            <person name="Hurh B."/>
        </authorList>
    </citation>
    <scope>NUCLEOTIDE SEQUENCE</scope>
    <source>
        <strain evidence="7">SMB091</strain>
    </source>
</reference>
<evidence type="ECO:0000256" key="3">
    <source>
        <dbReference type="ARBA" id="ARBA00022801"/>
    </source>
</evidence>
<dbReference type="GO" id="GO:0030574">
    <property type="term" value="P:collagen catabolic process"/>
    <property type="evidence" value="ECO:0007669"/>
    <property type="project" value="TreeGrafter"/>
</dbReference>
<dbReference type="InterPro" id="IPR001818">
    <property type="entry name" value="Pept_M10_metallopeptidase"/>
</dbReference>
<dbReference type="EMBL" id="CP113117">
    <property type="protein sequence ID" value="WAD00856.1"/>
    <property type="molecule type" value="Genomic_DNA"/>
</dbReference>
<dbReference type="Pfam" id="PF00413">
    <property type="entry name" value="Peptidase_M10"/>
    <property type="match status" value="1"/>
</dbReference>
<dbReference type="GO" id="GO:0004222">
    <property type="term" value="F:metalloendopeptidase activity"/>
    <property type="evidence" value="ECO:0007669"/>
    <property type="project" value="InterPro"/>
</dbReference>
<sequence>MRWGRGVLLVLLGGLLMIGLGYRSGQFPQLTATIDQARNRISGLMTPQGQVVTHAHSFEVPKNATPVESIVRGVSLDKTYHYRFSDQLNADGKQAFSDAVEVYNQTGVVHLVTGSSWGNHNQITFSVYHKQMPRQSKFVELGHGGPEIIQTTTDWGTKSVNHAVASLNGDYSQAYSDAVAIHELGHALGLDHSKSRSSVMYPVTRGKTQLSNGDIASLKLIYQ</sequence>
<dbReference type="GO" id="GO:0006508">
    <property type="term" value="P:proteolysis"/>
    <property type="evidence" value="ECO:0007669"/>
    <property type="project" value="UniProtKB-KW"/>
</dbReference>
<dbReference type="InterPro" id="IPR024079">
    <property type="entry name" value="MetalloPept_cat_dom_sf"/>
</dbReference>
<evidence type="ECO:0000256" key="1">
    <source>
        <dbReference type="ARBA" id="ARBA00022670"/>
    </source>
</evidence>